<protein>
    <submittedName>
        <fullName evidence="3">FecR family protein</fullName>
    </submittedName>
</protein>
<dbReference type="AlphaFoldDB" id="A0A5R8ZTQ7"/>
<dbReference type="PANTHER" id="PTHR30273:SF2">
    <property type="entry name" value="PROTEIN FECR"/>
    <property type="match status" value="1"/>
</dbReference>
<name>A0A5R8ZTQ7_PSENT</name>
<dbReference type="PANTHER" id="PTHR30273">
    <property type="entry name" value="PERIPLASMIC SIGNAL SENSOR AND SIGMA FACTOR ACTIVATOR FECR-RELATED"/>
    <property type="match status" value="1"/>
</dbReference>
<dbReference type="RefSeq" id="WP_138216807.1">
    <property type="nucleotide sequence ID" value="NZ_VASG01000010.1"/>
</dbReference>
<accession>A0A5R8ZTQ7</accession>
<reference evidence="3 4" key="1">
    <citation type="submission" date="2019-05" db="EMBL/GenBank/DDBJ databases">
        <authorList>
            <person name="Moore K."/>
            <person name="O'Neill P."/>
            <person name="Farbos A."/>
            <person name="Studholme D.J."/>
        </authorList>
    </citation>
    <scope>NUCLEOTIDE SEQUENCE [LARGE SCALE GENOMIC DNA]</scope>
    <source>
        <strain evidence="3 4">DSM 9128</strain>
    </source>
</reference>
<reference evidence="4" key="2">
    <citation type="submission" date="2019-06" db="EMBL/GenBank/DDBJ databases">
        <title>AzeR, a transcriptional regulator that responds to azelaic acid in Pseudomonas nitroreducens.</title>
        <authorList>
            <person name="Bez C."/>
            <person name="Javvadi S.G."/>
            <person name="Bertani I."/>
            <person name="Devescovi G."/>
            <person name="Studholme D.J."/>
            <person name="Geller A."/>
            <person name="Levy A."/>
            <person name="Venturi V."/>
        </authorList>
    </citation>
    <scope>NUCLEOTIDE SEQUENCE [LARGE SCALE GENOMIC DNA]</scope>
    <source>
        <strain evidence="4">DSM 9128</strain>
    </source>
</reference>
<evidence type="ECO:0000259" key="2">
    <source>
        <dbReference type="Pfam" id="PF16220"/>
    </source>
</evidence>
<sequence>MSAAEPIAARILDEAADWLVRLQQDASEENRRACVDWQRQSPQHARAWDRAERLLGHLGSLPPALAMPTLGRERTLDRRRALKQLAVLLAVAPVGLAAWRTQPWQDWSADQHTGIGEQRKLPLPDGSLLTLNTDSAVDIAFTPAQRLVRLLRGEIFLDARADSRPFLVTTREGRVHTREARFNVRQGDTSTSVSVVHGRVEVAPLQGLSQWLGAGESVLLSAGSITAALPSPSPDAWTHGMLMADRMPLQTLLGELSRYRHGLLRCAPAVADLAVSGAFPLLDSNLALAMLQSTYPLRIRRMTDFWITLSAA</sequence>
<proteinExistence type="predicted"/>
<dbReference type="InterPro" id="IPR012373">
    <property type="entry name" value="Ferrdict_sens_TM"/>
</dbReference>
<dbReference type="Gene3D" id="2.60.120.1440">
    <property type="match status" value="1"/>
</dbReference>
<dbReference type="Pfam" id="PF16220">
    <property type="entry name" value="DUF4880"/>
    <property type="match status" value="1"/>
</dbReference>
<dbReference type="InterPro" id="IPR006860">
    <property type="entry name" value="FecR"/>
</dbReference>
<dbReference type="PIRSF" id="PIRSF018266">
    <property type="entry name" value="FecR"/>
    <property type="match status" value="1"/>
</dbReference>
<dbReference type="InterPro" id="IPR032623">
    <property type="entry name" value="FecR_N"/>
</dbReference>
<evidence type="ECO:0000313" key="3">
    <source>
        <dbReference type="EMBL" id="TLP69788.1"/>
    </source>
</evidence>
<feature type="domain" description="FecR protein" evidence="1">
    <location>
        <begin position="112"/>
        <end position="201"/>
    </location>
</feature>
<evidence type="ECO:0000259" key="1">
    <source>
        <dbReference type="Pfam" id="PF04773"/>
    </source>
</evidence>
<comment type="caution">
    <text evidence="3">The sequence shown here is derived from an EMBL/GenBank/DDBJ whole genome shotgun (WGS) entry which is preliminary data.</text>
</comment>
<dbReference type="Proteomes" id="UP000307510">
    <property type="component" value="Unassembled WGS sequence"/>
</dbReference>
<dbReference type="Pfam" id="PF04773">
    <property type="entry name" value="FecR"/>
    <property type="match status" value="1"/>
</dbReference>
<dbReference type="EMBL" id="VASG01000010">
    <property type="protein sequence ID" value="TLP69788.1"/>
    <property type="molecule type" value="Genomic_DNA"/>
</dbReference>
<organism evidence="3 4">
    <name type="scientific">Pseudomonas nitroreducens</name>
    <dbReference type="NCBI Taxonomy" id="46680"/>
    <lineage>
        <taxon>Bacteria</taxon>
        <taxon>Pseudomonadati</taxon>
        <taxon>Pseudomonadota</taxon>
        <taxon>Gammaproteobacteria</taxon>
        <taxon>Pseudomonadales</taxon>
        <taxon>Pseudomonadaceae</taxon>
        <taxon>Pseudomonas</taxon>
    </lineage>
</organism>
<evidence type="ECO:0000313" key="4">
    <source>
        <dbReference type="Proteomes" id="UP000307510"/>
    </source>
</evidence>
<gene>
    <name evidence="3" type="ORF">FEA48_28475</name>
</gene>
<dbReference type="GO" id="GO:0016989">
    <property type="term" value="F:sigma factor antagonist activity"/>
    <property type="evidence" value="ECO:0007669"/>
    <property type="project" value="TreeGrafter"/>
</dbReference>
<feature type="domain" description="FecR N-terminal" evidence="2">
    <location>
        <begin position="13"/>
        <end position="54"/>
    </location>
</feature>